<feature type="domain" description="Reverse transcriptase" evidence="10">
    <location>
        <begin position="73"/>
        <end position="299"/>
    </location>
</feature>
<dbReference type="PANTHER" id="PTHR34047:SF8">
    <property type="entry name" value="PROTEIN YKFC"/>
    <property type="match status" value="1"/>
</dbReference>
<keyword evidence="2 11" id="KW-0808">Transferase</keyword>
<evidence type="ECO:0000256" key="3">
    <source>
        <dbReference type="ARBA" id="ARBA00022695"/>
    </source>
</evidence>
<dbReference type="InterPro" id="IPR000123">
    <property type="entry name" value="Reverse_transcriptase_msDNA"/>
</dbReference>
<evidence type="ECO:0000256" key="9">
    <source>
        <dbReference type="ARBA" id="ARBA00048173"/>
    </source>
</evidence>
<dbReference type="GO" id="GO:0003723">
    <property type="term" value="F:RNA binding"/>
    <property type="evidence" value="ECO:0007669"/>
    <property type="project" value="InterPro"/>
</dbReference>
<dbReference type="PRINTS" id="PR00866">
    <property type="entry name" value="RNADNAPOLMS"/>
</dbReference>
<name>A0A7Y0HEB1_9GAMM</name>
<comment type="similarity">
    <text evidence="8">Belongs to the bacterial reverse transcriptase family.</text>
</comment>
<dbReference type="GO" id="GO:0051607">
    <property type="term" value="P:defense response to virus"/>
    <property type="evidence" value="ECO:0007669"/>
    <property type="project" value="UniProtKB-KW"/>
</dbReference>
<organism evidence="11 12">
    <name type="scientific">Pseudoalteromonas arctica</name>
    <dbReference type="NCBI Taxonomy" id="394751"/>
    <lineage>
        <taxon>Bacteria</taxon>
        <taxon>Pseudomonadati</taxon>
        <taxon>Pseudomonadota</taxon>
        <taxon>Gammaproteobacteria</taxon>
        <taxon>Alteromonadales</taxon>
        <taxon>Pseudoalteromonadaceae</taxon>
        <taxon>Pseudoalteromonas</taxon>
    </lineage>
</organism>
<dbReference type="InterPro" id="IPR030931">
    <property type="entry name" value="Group_II_RT_mat"/>
</dbReference>
<keyword evidence="7" id="KW-0051">Antiviral defense</keyword>
<dbReference type="EMBL" id="JABBMT010000064">
    <property type="protein sequence ID" value="NMM42772.1"/>
    <property type="molecule type" value="Genomic_DNA"/>
</dbReference>
<dbReference type="GO" id="GO:0046872">
    <property type="term" value="F:metal ion binding"/>
    <property type="evidence" value="ECO:0007669"/>
    <property type="project" value="UniProtKB-KW"/>
</dbReference>
<dbReference type="GO" id="GO:0003964">
    <property type="term" value="F:RNA-directed DNA polymerase activity"/>
    <property type="evidence" value="ECO:0007669"/>
    <property type="project" value="UniProtKB-KW"/>
</dbReference>
<evidence type="ECO:0000256" key="1">
    <source>
        <dbReference type="ARBA" id="ARBA00012493"/>
    </source>
</evidence>
<evidence type="ECO:0000256" key="6">
    <source>
        <dbReference type="ARBA" id="ARBA00022918"/>
    </source>
</evidence>
<dbReference type="AlphaFoldDB" id="A0A7Y0HEB1"/>
<evidence type="ECO:0000256" key="2">
    <source>
        <dbReference type="ARBA" id="ARBA00022679"/>
    </source>
</evidence>
<sequence length="442" mass="50335">MHLNTSILPSSNDVIEHGISTPALHENLIEKLLSPANLDSAWKRVKANKGSAGIDGMTIDDFPAFANVNWEHIKIQIAQGTYRPSPVLRVNIPKPDGGMRKLGIPSVLDRFIQQAIHQVLNPLFDPHFSPYSYGFRPNCNAAQAVTHLQTGIKSGRKIAIDIDLSKFFDRVNHDLLMHKLGLKIKDKVLMKLIGRYLRARIVEHGKRVKPTQGVPQGGPLSPLLSNIMLDELDKTLEKRGHHFARYADDFTILVKSKRAGERVLTSISLFIKQTLKLIVNEKKSRVGAVKETKFLGFGFKYGRIKIHDNSLQRFKYRVRELTNRNWGIAMSKQIASLNRYLRGWGNYFLIANGYQLCVDLDQWIRRRIRMCYWRQWRKPRTKVNNLLKRGVPLALAVSCGSTRKGVWRSAKTKGINLALSNEYLANAGLLSLRNIWVKIRHG</sequence>
<evidence type="ECO:0000259" key="10">
    <source>
        <dbReference type="PROSITE" id="PS50878"/>
    </source>
</evidence>
<dbReference type="Pfam" id="PF08388">
    <property type="entry name" value="GIIM"/>
    <property type="match status" value="1"/>
</dbReference>
<comment type="caution">
    <text evidence="11">The sequence shown here is derived from an EMBL/GenBank/DDBJ whole genome shotgun (WGS) entry which is preliminary data.</text>
</comment>
<dbReference type="SUPFAM" id="SSF56672">
    <property type="entry name" value="DNA/RNA polymerases"/>
    <property type="match status" value="1"/>
</dbReference>
<accession>A0A7Y0HEB1</accession>
<gene>
    <name evidence="11" type="primary">ltrA</name>
    <name evidence="11" type="ORF">HHO47_18710</name>
</gene>
<keyword evidence="6 11" id="KW-0695">RNA-directed DNA polymerase</keyword>
<dbReference type="RefSeq" id="WP_169021660.1">
    <property type="nucleotide sequence ID" value="NZ_JABBMT010000064.1"/>
</dbReference>
<dbReference type="NCBIfam" id="TIGR04416">
    <property type="entry name" value="group_II_RT_mat"/>
    <property type="match status" value="1"/>
</dbReference>
<keyword evidence="5" id="KW-0460">Magnesium</keyword>
<proteinExistence type="inferred from homology"/>
<evidence type="ECO:0000256" key="8">
    <source>
        <dbReference type="ARBA" id="ARBA00034120"/>
    </source>
</evidence>
<comment type="catalytic activity">
    <reaction evidence="9">
        <text>DNA(n) + a 2'-deoxyribonucleoside 5'-triphosphate = DNA(n+1) + diphosphate</text>
        <dbReference type="Rhea" id="RHEA:22508"/>
        <dbReference type="Rhea" id="RHEA-COMP:17339"/>
        <dbReference type="Rhea" id="RHEA-COMP:17340"/>
        <dbReference type="ChEBI" id="CHEBI:33019"/>
        <dbReference type="ChEBI" id="CHEBI:61560"/>
        <dbReference type="ChEBI" id="CHEBI:173112"/>
        <dbReference type="EC" id="2.7.7.49"/>
    </reaction>
</comment>
<reference evidence="11" key="1">
    <citation type="submission" date="2020-04" db="EMBL/GenBank/DDBJ databases">
        <title>Genome Sequencing for Pseudoaltermonas arctica.</title>
        <authorList>
            <person name="Elkins N.S."/>
        </authorList>
    </citation>
    <scope>NUCLEOTIDE SEQUENCE [LARGE SCALE GENOMIC DNA]</scope>
    <source>
        <strain evidence="11">NEC-BIFX-2020_0012</strain>
    </source>
</reference>
<keyword evidence="4" id="KW-0479">Metal-binding</keyword>
<evidence type="ECO:0000256" key="4">
    <source>
        <dbReference type="ARBA" id="ARBA00022723"/>
    </source>
</evidence>
<dbReference type="InterPro" id="IPR043502">
    <property type="entry name" value="DNA/RNA_pol_sf"/>
</dbReference>
<evidence type="ECO:0000256" key="5">
    <source>
        <dbReference type="ARBA" id="ARBA00022842"/>
    </source>
</evidence>
<dbReference type="InterPro" id="IPR051083">
    <property type="entry name" value="GrpII_Intron_Splice-Mob/Def"/>
</dbReference>
<dbReference type="PANTHER" id="PTHR34047">
    <property type="entry name" value="NUCLEAR INTRON MATURASE 1, MITOCHONDRIAL-RELATED"/>
    <property type="match status" value="1"/>
</dbReference>
<keyword evidence="12" id="KW-1185">Reference proteome</keyword>
<evidence type="ECO:0000256" key="7">
    <source>
        <dbReference type="ARBA" id="ARBA00023118"/>
    </source>
</evidence>
<dbReference type="InterPro" id="IPR013597">
    <property type="entry name" value="Mat_intron_G2"/>
</dbReference>
<evidence type="ECO:0000313" key="11">
    <source>
        <dbReference type="EMBL" id="NMM42772.1"/>
    </source>
</evidence>
<dbReference type="EC" id="2.7.7.49" evidence="1"/>
<dbReference type="CDD" id="cd01651">
    <property type="entry name" value="RT_G2_intron"/>
    <property type="match status" value="1"/>
</dbReference>
<dbReference type="Pfam" id="PF00078">
    <property type="entry name" value="RVT_1"/>
    <property type="match status" value="1"/>
</dbReference>
<dbReference type="Proteomes" id="UP000570493">
    <property type="component" value="Unassembled WGS sequence"/>
</dbReference>
<dbReference type="PROSITE" id="PS50878">
    <property type="entry name" value="RT_POL"/>
    <property type="match status" value="1"/>
</dbReference>
<keyword evidence="3 11" id="KW-0548">Nucleotidyltransferase</keyword>
<dbReference type="InterPro" id="IPR000477">
    <property type="entry name" value="RT_dom"/>
</dbReference>
<protein>
    <recommendedName>
        <fullName evidence="1">RNA-directed DNA polymerase</fullName>
        <ecNumber evidence="1">2.7.7.49</ecNumber>
    </recommendedName>
</protein>
<evidence type="ECO:0000313" key="12">
    <source>
        <dbReference type="Proteomes" id="UP000570493"/>
    </source>
</evidence>